<dbReference type="GO" id="GO:0071949">
    <property type="term" value="F:FAD binding"/>
    <property type="evidence" value="ECO:0007669"/>
    <property type="project" value="InterPro"/>
</dbReference>
<keyword evidence="2" id="KW-0285">Flavoprotein</keyword>
<dbReference type="Pfam" id="PF01494">
    <property type="entry name" value="FAD_binding_3"/>
    <property type="match status" value="1"/>
</dbReference>
<dbReference type="GO" id="GO:0016709">
    <property type="term" value="F:oxidoreductase activity, acting on paired donors, with incorporation or reduction of molecular oxygen, NAD(P)H as one donor, and incorporation of one atom of oxygen"/>
    <property type="evidence" value="ECO:0007669"/>
    <property type="project" value="UniProtKB-ARBA"/>
</dbReference>
<evidence type="ECO:0000256" key="1">
    <source>
        <dbReference type="ARBA" id="ARBA00001974"/>
    </source>
</evidence>
<reference evidence="5" key="1">
    <citation type="submission" date="2023-02" db="EMBL/GenBank/DDBJ databases">
        <title>Kitasatospora phosalacinea NBRC 14362.</title>
        <authorList>
            <person name="Ichikawa N."/>
            <person name="Sato H."/>
            <person name="Tonouchi N."/>
        </authorList>
    </citation>
    <scope>NUCLEOTIDE SEQUENCE</scope>
    <source>
        <strain evidence="5">NBRC 14362</strain>
    </source>
</reference>
<name>A0A9W6PGB1_9ACTN</name>
<dbReference type="PANTHER" id="PTHR43004:SF19">
    <property type="entry name" value="BINDING MONOOXYGENASE, PUTATIVE (JCVI)-RELATED"/>
    <property type="match status" value="1"/>
</dbReference>
<dbReference type="AlphaFoldDB" id="A0A9W6PGB1"/>
<organism evidence="5 6">
    <name type="scientific">Kitasatospora phosalacinea</name>
    <dbReference type="NCBI Taxonomy" id="2065"/>
    <lineage>
        <taxon>Bacteria</taxon>
        <taxon>Bacillati</taxon>
        <taxon>Actinomycetota</taxon>
        <taxon>Actinomycetes</taxon>
        <taxon>Kitasatosporales</taxon>
        <taxon>Streptomycetaceae</taxon>
        <taxon>Kitasatospora</taxon>
    </lineage>
</organism>
<dbReference type="InterPro" id="IPR036188">
    <property type="entry name" value="FAD/NAD-bd_sf"/>
</dbReference>
<dbReference type="SUPFAM" id="SSF51905">
    <property type="entry name" value="FAD/NAD(P)-binding domain"/>
    <property type="match status" value="1"/>
</dbReference>
<evidence type="ECO:0000259" key="4">
    <source>
        <dbReference type="Pfam" id="PF01494"/>
    </source>
</evidence>
<dbReference type="EMBL" id="BSRX01000011">
    <property type="protein sequence ID" value="GLW54347.1"/>
    <property type="molecule type" value="Genomic_DNA"/>
</dbReference>
<gene>
    <name evidence="5" type="ORF">Kpho01_23580</name>
</gene>
<dbReference type="Gene3D" id="3.30.70.2450">
    <property type="match status" value="1"/>
</dbReference>
<dbReference type="PRINTS" id="PR00420">
    <property type="entry name" value="RNGMNOXGNASE"/>
</dbReference>
<sequence>MTGVVIAGGGPVGLMLACELGLAGVDTVVLERLERPSGESRALGLHSRTVEVLHQRGLLDRVGNQVPVWPKGHFAGLRKVDMTKLDAEHSYALMVPQSRTEEILHERALELGVDIRRGHRLVSLEQGPDGVTVGVEGPDGAYRLDGRYLAGCDGGASTVRKLAGVPFPGTASTVNALLGDVQLIGEQPAGRELLRLEGGLFGLIPLGEGLYRVVAVEFDAEPVPRDVPVTTEELAAAAKRVSGLDLTIGEARWMSRFGNATRLVERYRTGSVLLAGDAAHVHFPAGGQGLNTGIQDALNLGWKLAGTLNGWAPDGLLDSYEAERRPVAKRVCMNTRAQLAMMHPAPEIDPLRELFSELMDLDQVNRYIGEMITGLDIRYPMGGEDGAAEPSHALVGRRMPPLPLLTPDGRVNALELLAAGRGLLIDLADALPAAWADGRTDRLTRLTATLADPAKAPGTAALLVRPDGYVAWACAEPGGTEGLAEALDRWFGAASS</sequence>
<dbReference type="InterPro" id="IPR050641">
    <property type="entry name" value="RIFMO-like"/>
</dbReference>
<keyword evidence="3" id="KW-0274">FAD</keyword>
<evidence type="ECO:0000256" key="2">
    <source>
        <dbReference type="ARBA" id="ARBA00022630"/>
    </source>
</evidence>
<feature type="domain" description="FAD-binding" evidence="4">
    <location>
        <begin position="2"/>
        <end position="334"/>
    </location>
</feature>
<dbReference type="InterPro" id="IPR002938">
    <property type="entry name" value="FAD-bd"/>
</dbReference>
<comment type="cofactor">
    <cofactor evidence="1">
        <name>FAD</name>
        <dbReference type="ChEBI" id="CHEBI:57692"/>
    </cofactor>
</comment>
<comment type="caution">
    <text evidence="5">The sequence shown here is derived from an EMBL/GenBank/DDBJ whole genome shotgun (WGS) entry which is preliminary data.</text>
</comment>
<dbReference type="Pfam" id="PF21274">
    <property type="entry name" value="Rng_hyd_C"/>
    <property type="match status" value="1"/>
</dbReference>
<protein>
    <submittedName>
        <fullName evidence="5">FAD-dependent oxidoreductase</fullName>
    </submittedName>
</protein>
<proteinExistence type="predicted"/>
<accession>A0A9W6PGB1</accession>
<dbReference type="Gene3D" id="3.40.30.120">
    <property type="match status" value="1"/>
</dbReference>
<evidence type="ECO:0000256" key="3">
    <source>
        <dbReference type="ARBA" id="ARBA00022827"/>
    </source>
</evidence>
<evidence type="ECO:0000313" key="5">
    <source>
        <dbReference type="EMBL" id="GLW54347.1"/>
    </source>
</evidence>
<dbReference type="Gene3D" id="3.50.50.60">
    <property type="entry name" value="FAD/NAD(P)-binding domain"/>
    <property type="match status" value="1"/>
</dbReference>
<dbReference type="RefSeq" id="WP_033254137.1">
    <property type="nucleotide sequence ID" value="NZ_BSRX01000011.1"/>
</dbReference>
<dbReference type="PANTHER" id="PTHR43004">
    <property type="entry name" value="TRK SYSTEM POTASSIUM UPTAKE PROTEIN"/>
    <property type="match status" value="1"/>
</dbReference>
<dbReference type="Proteomes" id="UP001165143">
    <property type="component" value="Unassembled WGS sequence"/>
</dbReference>
<evidence type="ECO:0000313" key="6">
    <source>
        <dbReference type="Proteomes" id="UP001165143"/>
    </source>
</evidence>